<comment type="caution">
    <text evidence="1">The sequence shown here is derived from an EMBL/GenBank/DDBJ whole genome shotgun (WGS) entry which is preliminary data.</text>
</comment>
<reference evidence="2" key="1">
    <citation type="journal article" date="2022" name="J Environ Chem Eng">
        <title>Biodegradation of petroleum oil using a constructed nonpathogenic and heavy metal-tolerant bacterial consortium isolated from marine sponges.</title>
        <authorList>
            <person name="Dechsakulwatana C."/>
            <person name="Rungsihiranrut A."/>
            <person name="Muangchinda C."/>
            <person name="Ningthoujam R."/>
            <person name="Klankeo P."/>
            <person name="Pinyakong O."/>
        </authorList>
    </citation>
    <scope>NUCLEOTIDE SEQUENCE [LARGE SCALE GENOMIC DNA]</scope>
    <source>
        <strain evidence="2">MO2-4</strain>
    </source>
</reference>
<sequence length="116" mass="12522">MSCADRVALTPLSPVHLTVRADGAGGWAIGWTRRSRNGWRWLNGSDAPLAEERELYALRLLEGATVVRSVETGDPGWTYTAAMIAGDGTAGRMLEIEVRQRGTYALGRPGRAVLAL</sequence>
<proteinExistence type="predicted"/>
<evidence type="ECO:0000313" key="1">
    <source>
        <dbReference type="EMBL" id="MDV5823274.1"/>
    </source>
</evidence>
<evidence type="ECO:0000313" key="2">
    <source>
        <dbReference type="Proteomes" id="UP001185984"/>
    </source>
</evidence>
<dbReference type="Proteomes" id="UP001185984">
    <property type="component" value="Unassembled WGS sequence"/>
</dbReference>
<protein>
    <submittedName>
        <fullName evidence="1">Uncharacterized protein</fullName>
    </submittedName>
</protein>
<accession>A0ABU3ZUR9</accession>
<dbReference type="RefSeq" id="WP_317516290.1">
    <property type="nucleotide sequence ID" value="NZ_JAPTHD010000002.1"/>
</dbReference>
<gene>
    <name evidence="1" type="ORF">O0R41_06655</name>
</gene>
<organism evidence="1 2">
    <name type="scientific">Sphingobium naphthae</name>
    <dbReference type="NCBI Taxonomy" id="1886786"/>
    <lineage>
        <taxon>Bacteria</taxon>
        <taxon>Pseudomonadati</taxon>
        <taxon>Pseudomonadota</taxon>
        <taxon>Alphaproteobacteria</taxon>
        <taxon>Sphingomonadales</taxon>
        <taxon>Sphingomonadaceae</taxon>
        <taxon>Sphingobium</taxon>
    </lineage>
</organism>
<dbReference type="EMBL" id="JAPTHD010000002">
    <property type="protein sequence ID" value="MDV5823274.1"/>
    <property type="molecule type" value="Genomic_DNA"/>
</dbReference>
<keyword evidence="2" id="KW-1185">Reference proteome</keyword>
<name>A0ABU3ZUR9_9SPHN</name>